<feature type="transmembrane region" description="Helical" evidence="5">
    <location>
        <begin position="46"/>
        <end position="64"/>
    </location>
</feature>
<organism evidence="6">
    <name type="scientific">marine metagenome</name>
    <dbReference type="NCBI Taxonomy" id="408172"/>
    <lineage>
        <taxon>unclassified sequences</taxon>
        <taxon>metagenomes</taxon>
        <taxon>ecological metagenomes</taxon>
    </lineage>
</organism>
<comment type="subcellular location">
    <subcellularLocation>
        <location evidence="1">Endomembrane system</location>
        <topology evidence="1">Multi-pass membrane protein</topology>
    </subcellularLocation>
</comment>
<evidence type="ECO:0000313" key="6">
    <source>
        <dbReference type="EMBL" id="SUZ75821.1"/>
    </source>
</evidence>
<dbReference type="EMBL" id="UINC01001260">
    <property type="protein sequence ID" value="SUZ75821.1"/>
    <property type="molecule type" value="Genomic_DNA"/>
</dbReference>
<proteinExistence type="predicted"/>
<feature type="non-terminal residue" evidence="6">
    <location>
        <position position="1"/>
    </location>
</feature>
<name>A0A381Q911_9ZZZZ</name>
<reference evidence="6" key="1">
    <citation type="submission" date="2018-05" db="EMBL/GenBank/DDBJ databases">
        <authorList>
            <person name="Lanie J.A."/>
            <person name="Ng W.-L."/>
            <person name="Kazmierczak K.M."/>
            <person name="Andrzejewski T.M."/>
            <person name="Davidsen T.M."/>
            <person name="Wayne K.J."/>
            <person name="Tettelin H."/>
            <person name="Glass J.I."/>
            <person name="Rusch D."/>
            <person name="Podicherti R."/>
            <person name="Tsui H.-C.T."/>
            <person name="Winkler M.E."/>
        </authorList>
    </citation>
    <scope>NUCLEOTIDE SEQUENCE</scope>
</reference>
<gene>
    <name evidence="6" type="ORF">METZ01_LOCUS28675</name>
</gene>
<feature type="transmembrane region" description="Helical" evidence="5">
    <location>
        <begin position="6"/>
        <end position="25"/>
    </location>
</feature>
<evidence type="ECO:0000256" key="3">
    <source>
        <dbReference type="ARBA" id="ARBA00022989"/>
    </source>
</evidence>
<dbReference type="Gene3D" id="1.20.120.1630">
    <property type="match status" value="1"/>
</dbReference>
<accession>A0A381Q911</accession>
<keyword evidence="2 5" id="KW-0812">Transmembrane</keyword>
<keyword evidence="4 5" id="KW-0472">Membrane</keyword>
<keyword evidence="3 5" id="KW-1133">Transmembrane helix</keyword>
<protein>
    <recommendedName>
        <fullName evidence="7">Steroid 5-alpha reductase C-terminal domain-containing protein</fullName>
    </recommendedName>
</protein>
<dbReference type="Pfam" id="PF04191">
    <property type="entry name" value="PEMT"/>
    <property type="match status" value="1"/>
</dbReference>
<evidence type="ECO:0000256" key="1">
    <source>
        <dbReference type="ARBA" id="ARBA00004127"/>
    </source>
</evidence>
<evidence type="ECO:0008006" key="7">
    <source>
        <dbReference type="Google" id="ProtNLM"/>
    </source>
</evidence>
<dbReference type="PANTHER" id="PTHR12714:SF9">
    <property type="entry name" value="PROTEIN-S-ISOPRENYLCYSTEINE O-METHYLTRANSFERASE"/>
    <property type="match status" value="1"/>
</dbReference>
<dbReference type="PANTHER" id="PTHR12714">
    <property type="entry name" value="PROTEIN-S ISOPRENYLCYSTEINE O-METHYLTRANSFERASE"/>
    <property type="match status" value="1"/>
</dbReference>
<dbReference type="InterPro" id="IPR007318">
    <property type="entry name" value="Phopholipid_MeTrfase"/>
</dbReference>
<dbReference type="GO" id="GO:0016740">
    <property type="term" value="F:transferase activity"/>
    <property type="evidence" value="ECO:0007669"/>
    <property type="project" value="UniProtKB-ARBA"/>
</dbReference>
<feature type="transmembrane region" description="Helical" evidence="5">
    <location>
        <begin position="131"/>
        <end position="162"/>
    </location>
</feature>
<dbReference type="GO" id="GO:0012505">
    <property type="term" value="C:endomembrane system"/>
    <property type="evidence" value="ECO:0007669"/>
    <property type="project" value="UniProtKB-SubCell"/>
</dbReference>
<evidence type="ECO:0000256" key="5">
    <source>
        <dbReference type="SAM" id="Phobius"/>
    </source>
</evidence>
<evidence type="ECO:0000256" key="4">
    <source>
        <dbReference type="ARBA" id="ARBA00023136"/>
    </source>
</evidence>
<sequence>VSQQATFRLVFAGLFLLLFGVVGTYRRKAQAGRRVDHSAEGPGLFIALRLGGLFMWGYCFMYIVYPRPLDWSFLEVPSWLRWVAAAGVLVLIPFVVSSQKALGRNVSPTVITHEDHELVTHGPYRWIRNPLYTAAGLLFTGLGLVAASWFLIGAAAVAVALVRLRLPKEEAQLEARFGQEYRDYVSRTGRFLPKWSR</sequence>
<evidence type="ECO:0000256" key="2">
    <source>
        <dbReference type="ARBA" id="ARBA00022692"/>
    </source>
</evidence>
<dbReference type="AlphaFoldDB" id="A0A381Q911"/>
<feature type="transmembrane region" description="Helical" evidence="5">
    <location>
        <begin position="79"/>
        <end position="96"/>
    </location>
</feature>